<name>A0A9P5XRI4_9AGAR</name>
<evidence type="ECO:0000313" key="3">
    <source>
        <dbReference type="EMBL" id="KAF9456347.1"/>
    </source>
</evidence>
<dbReference type="AlphaFoldDB" id="A0A9P5XRI4"/>
<sequence length="374" mass="39816">MRKSRVIVGATALVMSSLYKPVTAASYNLVKEYAGKTFFDDWTFYDHFDNLTNGDTIFVSANVAASAKLAYVDPGSNRAIIKVDNTSNVPFNEKRNTVRISTKDRYALGSVWVADMFHLPYGCSVWPAWWSQAPAWPQGGEIDTLEGVNLMTNNRMGLHTLPGCNVEGAKQVNSSKTLSTDCSHDTNNNEGCIVTDSDTTSYGEGFGKAGGGVFVTEFAETGISIWFFKRANVPQSITAGGKSIDTSTLGTPTGNWPSTGCDMNKFFEPQNLIFDITLCGDFAGPDNIFSATCSGKCYPDHVVGNGSNYATAYFEVGSVRVFGNVLSSGNDTGSGGNSSMGEISSGGGKNGGSSMIYAGLWSWALGLSVVALLV</sequence>
<dbReference type="GO" id="GO:0009251">
    <property type="term" value="P:glucan catabolic process"/>
    <property type="evidence" value="ECO:0007669"/>
    <property type="project" value="TreeGrafter"/>
</dbReference>
<feature type="domain" description="GH16" evidence="2">
    <location>
        <begin position="13"/>
        <end position="291"/>
    </location>
</feature>
<dbReference type="PANTHER" id="PTHR10963:SF24">
    <property type="entry name" value="GLYCOSIDASE C21B10.07-RELATED"/>
    <property type="match status" value="1"/>
</dbReference>
<dbReference type="GO" id="GO:0004553">
    <property type="term" value="F:hydrolase activity, hydrolyzing O-glycosyl compounds"/>
    <property type="evidence" value="ECO:0007669"/>
    <property type="project" value="InterPro"/>
</dbReference>
<keyword evidence="1" id="KW-0732">Signal</keyword>
<comment type="caution">
    <text evidence="3">The sequence shown here is derived from an EMBL/GenBank/DDBJ whole genome shotgun (WGS) entry which is preliminary data.</text>
</comment>
<dbReference type="OrthoDB" id="192832at2759"/>
<dbReference type="Proteomes" id="UP000807353">
    <property type="component" value="Unassembled WGS sequence"/>
</dbReference>
<feature type="chain" id="PRO_5040267086" evidence="1">
    <location>
        <begin position="25"/>
        <end position="374"/>
    </location>
</feature>
<accession>A0A9P5XRI4</accession>
<keyword evidence="4" id="KW-1185">Reference proteome</keyword>
<evidence type="ECO:0000259" key="2">
    <source>
        <dbReference type="PROSITE" id="PS51762"/>
    </source>
</evidence>
<dbReference type="EMBL" id="MU150434">
    <property type="protein sequence ID" value="KAF9456347.1"/>
    <property type="molecule type" value="Genomic_DNA"/>
</dbReference>
<dbReference type="InterPro" id="IPR013320">
    <property type="entry name" value="ConA-like_dom_sf"/>
</dbReference>
<dbReference type="FunFam" id="2.60.120.200:FF:000179">
    <property type="entry name" value="Unplaced genomic scaffold supercont1.19, whole genome shotgun sequence"/>
    <property type="match status" value="1"/>
</dbReference>
<proteinExistence type="predicted"/>
<dbReference type="SUPFAM" id="SSF49899">
    <property type="entry name" value="Concanavalin A-like lectins/glucanases"/>
    <property type="match status" value="1"/>
</dbReference>
<organism evidence="3 4">
    <name type="scientific">Collybia nuda</name>
    <dbReference type="NCBI Taxonomy" id="64659"/>
    <lineage>
        <taxon>Eukaryota</taxon>
        <taxon>Fungi</taxon>
        <taxon>Dikarya</taxon>
        <taxon>Basidiomycota</taxon>
        <taxon>Agaricomycotina</taxon>
        <taxon>Agaricomycetes</taxon>
        <taxon>Agaricomycetidae</taxon>
        <taxon>Agaricales</taxon>
        <taxon>Tricholomatineae</taxon>
        <taxon>Clitocybaceae</taxon>
        <taxon>Collybia</taxon>
    </lineage>
</organism>
<reference evidence="3" key="1">
    <citation type="submission" date="2020-11" db="EMBL/GenBank/DDBJ databases">
        <authorList>
            <consortium name="DOE Joint Genome Institute"/>
            <person name="Ahrendt S."/>
            <person name="Riley R."/>
            <person name="Andreopoulos W."/>
            <person name="Labutti K."/>
            <person name="Pangilinan J."/>
            <person name="Ruiz-Duenas F.J."/>
            <person name="Barrasa J.M."/>
            <person name="Sanchez-Garcia M."/>
            <person name="Camarero S."/>
            <person name="Miyauchi S."/>
            <person name="Serrano A."/>
            <person name="Linde D."/>
            <person name="Babiker R."/>
            <person name="Drula E."/>
            <person name="Ayuso-Fernandez I."/>
            <person name="Pacheco R."/>
            <person name="Padilla G."/>
            <person name="Ferreira P."/>
            <person name="Barriuso J."/>
            <person name="Kellner H."/>
            <person name="Castanera R."/>
            <person name="Alfaro M."/>
            <person name="Ramirez L."/>
            <person name="Pisabarro A.G."/>
            <person name="Kuo A."/>
            <person name="Tritt A."/>
            <person name="Lipzen A."/>
            <person name="He G."/>
            <person name="Yan M."/>
            <person name="Ng V."/>
            <person name="Cullen D."/>
            <person name="Martin F."/>
            <person name="Rosso M.-N."/>
            <person name="Henrissat B."/>
            <person name="Hibbett D."/>
            <person name="Martinez A.T."/>
            <person name="Grigoriev I.V."/>
        </authorList>
    </citation>
    <scope>NUCLEOTIDE SEQUENCE</scope>
    <source>
        <strain evidence="3">CBS 247.69</strain>
    </source>
</reference>
<dbReference type="Pfam" id="PF26113">
    <property type="entry name" value="GH16_XgeA"/>
    <property type="match status" value="1"/>
</dbReference>
<keyword evidence="3" id="KW-0378">Hydrolase</keyword>
<dbReference type="Gene3D" id="2.60.120.200">
    <property type="match status" value="1"/>
</dbReference>
<evidence type="ECO:0000313" key="4">
    <source>
        <dbReference type="Proteomes" id="UP000807353"/>
    </source>
</evidence>
<dbReference type="InterPro" id="IPR050546">
    <property type="entry name" value="Glycosyl_Hydrlase_16"/>
</dbReference>
<dbReference type="PANTHER" id="PTHR10963">
    <property type="entry name" value="GLYCOSYL HYDROLASE-RELATED"/>
    <property type="match status" value="1"/>
</dbReference>
<dbReference type="CDD" id="cd02181">
    <property type="entry name" value="GH16_fungal_Lam16A_glucanase"/>
    <property type="match status" value="1"/>
</dbReference>
<feature type="signal peptide" evidence="1">
    <location>
        <begin position="1"/>
        <end position="24"/>
    </location>
</feature>
<gene>
    <name evidence="3" type="ORF">BDZ94DRAFT_1177920</name>
</gene>
<dbReference type="PROSITE" id="PS51762">
    <property type="entry name" value="GH16_2"/>
    <property type="match status" value="1"/>
</dbReference>
<protein>
    <submittedName>
        <fullName evidence="3">Glycoside hydrolase family 16 protein</fullName>
    </submittedName>
</protein>
<evidence type="ECO:0000256" key="1">
    <source>
        <dbReference type="SAM" id="SignalP"/>
    </source>
</evidence>
<dbReference type="InterPro" id="IPR000757">
    <property type="entry name" value="Beta-glucanase-like"/>
</dbReference>